<dbReference type="EMBL" id="CP002629">
    <property type="protein sequence ID" value="AEB10454.1"/>
    <property type="molecule type" value="Genomic_DNA"/>
</dbReference>
<evidence type="ECO:0000256" key="4">
    <source>
        <dbReference type="ARBA" id="ARBA00022475"/>
    </source>
</evidence>
<dbReference type="PROSITE" id="PS50928">
    <property type="entry name" value="ABC_TM1"/>
    <property type="match status" value="1"/>
</dbReference>
<feature type="transmembrane region" description="Helical" evidence="9">
    <location>
        <begin position="24"/>
        <end position="45"/>
    </location>
</feature>
<dbReference type="Gene3D" id="1.10.3720.10">
    <property type="entry name" value="MetI-like"/>
    <property type="match status" value="1"/>
</dbReference>
<dbReference type="Proteomes" id="UP000000483">
    <property type="component" value="Chromosome"/>
</dbReference>
<dbReference type="GO" id="GO:0006817">
    <property type="term" value="P:phosphate ion transport"/>
    <property type="evidence" value="ECO:0007669"/>
    <property type="project" value="UniProtKB-KW"/>
</dbReference>
<dbReference type="InterPro" id="IPR051124">
    <property type="entry name" value="Phosphate_Transport_Permease"/>
</dbReference>
<evidence type="ECO:0000256" key="3">
    <source>
        <dbReference type="ARBA" id="ARBA00022448"/>
    </source>
</evidence>
<dbReference type="PANTHER" id="PTHR30425">
    <property type="entry name" value="PHOSPHATE TRANSPORT SYSTEM PERMEASE PROTEIN PST"/>
    <property type="match status" value="1"/>
</dbReference>
<reference evidence="12 13" key="1">
    <citation type="journal article" date="2011" name="Stand. Genomic Sci.">
        <title>Complete genome sequence of the acetate-degrading sulfate reducer Desulfobacca acetoxidans type strain (ASRB2).</title>
        <authorList>
            <person name="Goker M."/>
            <person name="Teshima H."/>
            <person name="Lapidus A."/>
            <person name="Nolan M."/>
            <person name="Lucas S."/>
            <person name="Hammon N."/>
            <person name="Deshpande S."/>
            <person name="Cheng J.F."/>
            <person name="Tapia R."/>
            <person name="Han C."/>
            <person name="Goodwin L."/>
            <person name="Pitluck S."/>
            <person name="Huntemann M."/>
            <person name="Liolios K."/>
            <person name="Ivanova N."/>
            <person name="Pagani I."/>
            <person name="Mavromatis K."/>
            <person name="Ovchinikova G."/>
            <person name="Pati A."/>
            <person name="Chen A."/>
            <person name="Palaniappan K."/>
            <person name="Land M."/>
            <person name="Hauser L."/>
            <person name="Brambilla E.M."/>
            <person name="Rohde M."/>
            <person name="Spring S."/>
            <person name="Detter J.C."/>
            <person name="Woyke T."/>
            <person name="Bristow J."/>
            <person name="Eisen J.A."/>
            <person name="Markowitz V."/>
            <person name="Hugenholtz P."/>
            <person name="Kyrpides N.C."/>
            <person name="Klenk H.P."/>
        </authorList>
    </citation>
    <scope>NUCLEOTIDE SEQUENCE [LARGE SCALE GENOMIC DNA]</scope>
    <source>
        <strain evidence="13">ATCC 700848 / DSM 11109 / ASRB2</strain>
    </source>
</reference>
<keyword evidence="8 9" id="KW-0472">Membrane</keyword>
<dbReference type="eggNOG" id="COG0573">
    <property type="taxonomic scope" value="Bacteria"/>
</dbReference>
<evidence type="ECO:0000256" key="2">
    <source>
        <dbReference type="ARBA" id="ARBA00007069"/>
    </source>
</evidence>
<dbReference type="Pfam" id="PF00528">
    <property type="entry name" value="BPD_transp_1"/>
    <property type="match status" value="1"/>
</dbReference>
<keyword evidence="13" id="KW-1185">Reference proteome</keyword>
<evidence type="ECO:0000313" key="12">
    <source>
        <dbReference type="EMBL" id="AEB10454.1"/>
    </source>
</evidence>
<feature type="transmembrane region" description="Helical" evidence="9">
    <location>
        <begin position="220"/>
        <end position="238"/>
    </location>
</feature>
<dbReference type="PANTHER" id="PTHR30425:SF1">
    <property type="entry name" value="PHOSPHATE TRANSPORT SYSTEM PERMEASE PROTEIN PSTC"/>
    <property type="match status" value="1"/>
</dbReference>
<keyword evidence="3 9" id="KW-0813">Transport</keyword>
<evidence type="ECO:0000256" key="10">
    <source>
        <dbReference type="RuleBase" id="RU363054"/>
    </source>
</evidence>
<feature type="transmembrane region" description="Helical" evidence="9">
    <location>
        <begin position="121"/>
        <end position="146"/>
    </location>
</feature>
<evidence type="ECO:0000256" key="5">
    <source>
        <dbReference type="ARBA" id="ARBA00022592"/>
    </source>
</evidence>
<dbReference type="KEGG" id="dao:Desac_2639"/>
<dbReference type="InterPro" id="IPR035906">
    <property type="entry name" value="MetI-like_sf"/>
</dbReference>
<dbReference type="GO" id="GO:0005886">
    <property type="term" value="C:plasma membrane"/>
    <property type="evidence" value="ECO:0007669"/>
    <property type="project" value="UniProtKB-SubCell"/>
</dbReference>
<feature type="transmembrane region" description="Helical" evidence="9">
    <location>
        <begin position="283"/>
        <end position="305"/>
    </location>
</feature>
<dbReference type="HOGENOM" id="CLU_033621_1_3_7"/>
<organism evidence="12 13">
    <name type="scientific">Desulfobacca acetoxidans (strain ATCC 700848 / DSM 11109 / ASRB2)</name>
    <dbReference type="NCBI Taxonomy" id="880072"/>
    <lineage>
        <taxon>Bacteria</taxon>
        <taxon>Pseudomonadati</taxon>
        <taxon>Thermodesulfobacteriota</taxon>
        <taxon>Desulfobaccia</taxon>
        <taxon>Desulfobaccales</taxon>
        <taxon>Desulfobaccaceae</taxon>
        <taxon>Desulfobacca</taxon>
    </lineage>
</organism>
<dbReference type="NCBIfam" id="TIGR02138">
    <property type="entry name" value="phosphate_pstC"/>
    <property type="match status" value="1"/>
</dbReference>
<feature type="domain" description="ABC transmembrane type-1" evidence="11">
    <location>
        <begin position="81"/>
        <end position="306"/>
    </location>
</feature>
<accession>F2NDV7</accession>
<protein>
    <recommendedName>
        <fullName evidence="10">Phosphate transport system permease protein</fullName>
    </recommendedName>
</protein>
<evidence type="ECO:0000256" key="8">
    <source>
        <dbReference type="ARBA" id="ARBA00023136"/>
    </source>
</evidence>
<evidence type="ECO:0000259" key="11">
    <source>
        <dbReference type="PROSITE" id="PS50928"/>
    </source>
</evidence>
<feature type="transmembrane region" description="Helical" evidence="9">
    <location>
        <begin position="166"/>
        <end position="187"/>
    </location>
</feature>
<comment type="similarity">
    <text evidence="2 10">Belongs to the binding-protein-dependent transport system permease family. CysTW subfamily.</text>
</comment>
<evidence type="ECO:0000256" key="7">
    <source>
        <dbReference type="ARBA" id="ARBA00022989"/>
    </source>
</evidence>
<comment type="function">
    <text evidence="10">Part of the binding-protein-dependent transport system for phosphate; probably responsible for the translocation of the substrate across the membrane.</text>
</comment>
<reference evidence="13" key="2">
    <citation type="submission" date="2011-03" db="EMBL/GenBank/DDBJ databases">
        <title>The complete genome of Desulfobacca acetoxidans DSM 11109.</title>
        <authorList>
            <consortium name="US DOE Joint Genome Institute (JGI-PGF)"/>
            <person name="Lucas S."/>
            <person name="Copeland A."/>
            <person name="Lapidus A."/>
            <person name="Bruce D."/>
            <person name="Goodwin L."/>
            <person name="Pitluck S."/>
            <person name="Peters L."/>
            <person name="Kyrpides N."/>
            <person name="Mavromatis K."/>
            <person name="Ivanova N."/>
            <person name="Ovchinnikova G."/>
            <person name="Teshima H."/>
            <person name="Detter J.C."/>
            <person name="Han C."/>
            <person name="Land M."/>
            <person name="Hauser L."/>
            <person name="Markowitz V."/>
            <person name="Cheng J.-F."/>
            <person name="Hugenholtz P."/>
            <person name="Woyke T."/>
            <person name="Wu D."/>
            <person name="Spring S."/>
            <person name="Schueler E."/>
            <person name="Brambilla E."/>
            <person name="Klenk H.-P."/>
            <person name="Eisen J.A."/>
        </authorList>
    </citation>
    <scope>NUCLEOTIDE SEQUENCE [LARGE SCALE GENOMIC DNA]</scope>
    <source>
        <strain evidence="13">ATCC 700848 / DSM 11109 / ASRB2</strain>
    </source>
</reference>
<keyword evidence="5 10" id="KW-0592">Phosphate transport</keyword>
<dbReference type="InterPro" id="IPR011864">
    <property type="entry name" value="Phosphate_PstC"/>
</dbReference>
<dbReference type="AlphaFoldDB" id="F2NDV7"/>
<proteinExistence type="inferred from homology"/>
<dbReference type="InterPro" id="IPR000515">
    <property type="entry name" value="MetI-like"/>
</dbReference>
<sequence length="321" mass="35055">MSRPLEMTRAAQEKTPLRVNADAVFKWITVIATLVIPLIMAGIFWELFSLSWLALKTFSWRFFITETWNPVTQTFGAASSIYGTVVSTLIAMALAAPMSIVIALFLVELAPPRVSKVVSTLIELLAAIPSIIYGMWGLFIFAPFMANYVQPFLGRTLGFLPLFEGPPMGIGMLTAGIILAFMILPFITAICRDVFALVPAVMKESGYGVGATTWEVTYKITIPYGAVGVLGALFLGLGRALGETMAVTFVIGNTHRIALSLFAPGNSIASSLANEFAEATEPIYISSLIALGLVLFVFTFIVQMISQLMLRRLYRTWSIKI</sequence>
<dbReference type="SUPFAM" id="SSF161098">
    <property type="entry name" value="MetI-like"/>
    <property type="match status" value="1"/>
</dbReference>
<keyword evidence="6 9" id="KW-0812">Transmembrane</keyword>
<dbReference type="STRING" id="880072.Desac_2639"/>
<dbReference type="GO" id="GO:0005315">
    <property type="term" value="F:phosphate transmembrane transporter activity"/>
    <property type="evidence" value="ECO:0007669"/>
    <property type="project" value="InterPro"/>
</dbReference>
<dbReference type="CDD" id="cd06261">
    <property type="entry name" value="TM_PBP2"/>
    <property type="match status" value="1"/>
</dbReference>
<dbReference type="RefSeq" id="WP_013707563.1">
    <property type="nucleotide sequence ID" value="NC_015388.1"/>
</dbReference>
<name>F2NDV7_DESAR</name>
<evidence type="ECO:0000256" key="9">
    <source>
        <dbReference type="RuleBase" id="RU363032"/>
    </source>
</evidence>
<keyword evidence="7 9" id="KW-1133">Transmembrane helix</keyword>
<gene>
    <name evidence="12" type="ordered locus">Desac_2639</name>
</gene>
<keyword evidence="4 10" id="KW-1003">Cell membrane</keyword>
<comment type="subcellular location">
    <subcellularLocation>
        <location evidence="1 9">Cell membrane</location>
        <topology evidence="1 9">Multi-pass membrane protein</topology>
    </subcellularLocation>
</comment>
<feature type="transmembrane region" description="Helical" evidence="9">
    <location>
        <begin position="81"/>
        <end position="109"/>
    </location>
</feature>
<evidence type="ECO:0000256" key="1">
    <source>
        <dbReference type="ARBA" id="ARBA00004651"/>
    </source>
</evidence>
<evidence type="ECO:0000256" key="6">
    <source>
        <dbReference type="ARBA" id="ARBA00022692"/>
    </source>
</evidence>
<evidence type="ECO:0000313" key="13">
    <source>
        <dbReference type="Proteomes" id="UP000000483"/>
    </source>
</evidence>